<feature type="compositionally biased region" description="Basic residues" evidence="1">
    <location>
        <begin position="132"/>
        <end position="142"/>
    </location>
</feature>
<dbReference type="KEGG" id="bbes:BESB_007650"/>
<keyword evidence="3" id="KW-1185">Reference proteome</keyword>
<evidence type="ECO:0000256" key="1">
    <source>
        <dbReference type="SAM" id="MobiDB-lite"/>
    </source>
</evidence>
<evidence type="ECO:0000313" key="2">
    <source>
        <dbReference type="EMBL" id="PFH38423.1"/>
    </source>
</evidence>
<feature type="compositionally biased region" description="Basic and acidic residues" evidence="1">
    <location>
        <begin position="100"/>
        <end position="120"/>
    </location>
</feature>
<feature type="region of interest" description="Disordered" evidence="1">
    <location>
        <begin position="76"/>
        <end position="142"/>
    </location>
</feature>
<dbReference type="EMBL" id="NWUJ01000001">
    <property type="protein sequence ID" value="PFH38423.1"/>
    <property type="molecule type" value="Genomic_DNA"/>
</dbReference>
<dbReference type="AlphaFoldDB" id="A0A2A9MQC5"/>
<accession>A0A2A9MQC5</accession>
<dbReference type="Proteomes" id="UP000224006">
    <property type="component" value="Chromosome I"/>
</dbReference>
<gene>
    <name evidence="2" type="ORF">BESB_007650</name>
</gene>
<dbReference type="VEuPathDB" id="ToxoDB:BESB_007650"/>
<comment type="caution">
    <text evidence="2">The sequence shown here is derived from an EMBL/GenBank/DDBJ whole genome shotgun (WGS) entry which is preliminary data.</text>
</comment>
<reference evidence="2 3" key="1">
    <citation type="submission" date="2017-09" db="EMBL/GenBank/DDBJ databases">
        <title>Genome sequencing of Besnoitia besnoiti strain Bb-Ger1.</title>
        <authorList>
            <person name="Schares G."/>
            <person name="Venepally P."/>
            <person name="Lorenzi H.A."/>
        </authorList>
    </citation>
    <scope>NUCLEOTIDE SEQUENCE [LARGE SCALE GENOMIC DNA]</scope>
    <source>
        <strain evidence="2 3">Bb-Ger1</strain>
    </source>
</reference>
<feature type="compositionally biased region" description="Basic and acidic residues" evidence="1">
    <location>
        <begin position="76"/>
        <end position="90"/>
    </location>
</feature>
<sequence>MRLRLRPLGRRRVEAQTLEEVLQRRKIHKSNEAAMRIRRRVQASLWRHAETFRSLSRYSFSVFPFIRRGEALRRRREKAAERAEFEKREINPAAARGSRPRGEKVCASKKRDARRGDGVGKHTANTGDSGGRKRSKKERKEA</sequence>
<proteinExistence type="predicted"/>
<name>A0A2A9MQC5_BESBE</name>
<organism evidence="2 3">
    <name type="scientific">Besnoitia besnoiti</name>
    <name type="common">Apicomplexan protozoan</name>
    <dbReference type="NCBI Taxonomy" id="94643"/>
    <lineage>
        <taxon>Eukaryota</taxon>
        <taxon>Sar</taxon>
        <taxon>Alveolata</taxon>
        <taxon>Apicomplexa</taxon>
        <taxon>Conoidasida</taxon>
        <taxon>Coccidia</taxon>
        <taxon>Eucoccidiorida</taxon>
        <taxon>Eimeriorina</taxon>
        <taxon>Sarcocystidae</taxon>
        <taxon>Besnoitia</taxon>
    </lineage>
</organism>
<dbReference type="RefSeq" id="XP_029222432.1">
    <property type="nucleotide sequence ID" value="XM_029359519.1"/>
</dbReference>
<evidence type="ECO:0000313" key="3">
    <source>
        <dbReference type="Proteomes" id="UP000224006"/>
    </source>
</evidence>
<protein>
    <submittedName>
        <fullName evidence="2">Uncharacterized protein</fullName>
    </submittedName>
</protein>
<dbReference type="GeneID" id="40305827"/>